<sequence length="136" mass="14655">MPAALTPHAAAAFKNHLNYHICVESPVMRIESLERCAETELFGFRKGLIADLSDGAGGSEFVLLPVDYQVFGAHRGGFQDGRTLSVGDVVRIERMVRLPASVGSSILVYSMELCNGEDDGVELLVTKDEDGEAAEV</sequence>
<reference evidence="1" key="1">
    <citation type="journal article" date="2018" name="Genome Biol. Evol.">
        <title>Genomics and development of Lentinus tigrinus, a white-rot wood-decaying mushroom with dimorphic fruiting bodies.</title>
        <authorList>
            <person name="Wu B."/>
            <person name="Xu Z."/>
            <person name="Knudson A."/>
            <person name="Carlson A."/>
            <person name="Chen N."/>
            <person name="Kovaka S."/>
            <person name="LaButti K."/>
            <person name="Lipzen A."/>
            <person name="Pennachio C."/>
            <person name="Riley R."/>
            <person name="Schakwitz W."/>
            <person name="Umezawa K."/>
            <person name="Ohm R.A."/>
            <person name="Grigoriev I.V."/>
            <person name="Nagy L.G."/>
            <person name="Gibbons J."/>
            <person name="Hibbett D."/>
        </authorList>
    </citation>
    <scope>NUCLEOTIDE SEQUENCE [LARGE SCALE GENOMIC DNA]</scope>
    <source>
        <strain evidence="1">ALCF2SS1-6</strain>
    </source>
</reference>
<proteinExistence type="predicted"/>
<dbReference type="Proteomes" id="UP000313359">
    <property type="component" value="Unassembled WGS sequence"/>
</dbReference>
<name>A0A5C2SPZ9_9APHY</name>
<protein>
    <submittedName>
        <fullName evidence="1">Uncharacterized protein</fullName>
    </submittedName>
</protein>
<accession>A0A5C2SPZ9</accession>
<keyword evidence="2" id="KW-1185">Reference proteome</keyword>
<gene>
    <name evidence="1" type="ORF">L227DRAFT_649523</name>
</gene>
<dbReference type="AlphaFoldDB" id="A0A5C2SPZ9"/>
<evidence type="ECO:0000313" key="2">
    <source>
        <dbReference type="Proteomes" id="UP000313359"/>
    </source>
</evidence>
<organism evidence="1 2">
    <name type="scientific">Lentinus tigrinus ALCF2SS1-6</name>
    <dbReference type="NCBI Taxonomy" id="1328759"/>
    <lineage>
        <taxon>Eukaryota</taxon>
        <taxon>Fungi</taxon>
        <taxon>Dikarya</taxon>
        <taxon>Basidiomycota</taxon>
        <taxon>Agaricomycotina</taxon>
        <taxon>Agaricomycetes</taxon>
        <taxon>Polyporales</taxon>
        <taxon>Polyporaceae</taxon>
        <taxon>Lentinus</taxon>
    </lineage>
</organism>
<dbReference type="EMBL" id="ML122252">
    <property type="protein sequence ID" value="RPD65414.1"/>
    <property type="molecule type" value="Genomic_DNA"/>
</dbReference>
<evidence type="ECO:0000313" key="1">
    <source>
        <dbReference type="EMBL" id="RPD65414.1"/>
    </source>
</evidence>